<proteinExistence type="predicted"/>
<sequence length="163" mass="18267">MVAFHHHQMKKVDAHMMYHLLKPEVPGEFGDNIDLDTSVHPPRVSVFHLSITDWLGDELLESFPCFAVTTALADKLTDAELTGFALADMEVTMSEEAYELMGDDAETPQLKWLQITGRPGHDDFGQTAKAHLVVSDRALETLRTHTLEHCVIQSWEPPSTESV</sequence>
<organism evidence="1 2">
    <name type="scientific">Stackebrandtia nassauensis (strain DSM 44728 / CIP 108903 / NRRL B-16338 / NBRC 102104 / LLR-40K-21)</name>
    <dbReference type="NCBI Taxonomy" id="446470"/>
    <lineage>
        <taxon>Bacteria</taxon>
        <taxon>Bacillati</taxon>
        <taxon>Actinomycetota</taxon>
        <taxon>Actinomycetes</taxon>
        <taxon>Glycomycetales</taxon>
        <taxon>Glycomycetaceae</taxon>
        <taxon>Stackebrandtia</taxon>
    </lineage>
</organism>
<dbReference type="eggNOG" id="ENOG5032Y3W">
    <property type="taxonomic scope" value="Bacteria"/>
</dbReference>
<dbReference type="HOGENOM" id="CLU_137977_0_0_11"/>
<evidence type="ECO:0000313" key="1">
    <source>
        <dbReference type="EMBL" id="ADD40343.1"/>
    </source>
</evidence>
<keyword evidence="2" id="KW-1185">Reference proteome</keyword>
<accession>D3Q6U4</accession>
<gene>
    <name evidence="1" type="ordered locus">Snas_0629</name>
</gene>
<dbReference type="EMBL" id="CP001778">
    <property type="protein sequence ID" value="ADD40343.1"/>
    <property type="molecule type" value="Genomic_DNA"/>
</dbReference>
<dbReference type="STRING" id="446470.Snas_0629"/>
<reference evidence="1 2" key="1">
    <citation type="journal article" date="2009" name="Stand. Genomic Sci.">
        <title>Complete genome sequence of Stackebrandtia nassauensis type strain (LLR-40K-21).</title>
        <authorList>
            <person name="Munk C."/>
            <person name="Lapidus A."/>
            <person name="Copeland A."/>
            <person name="Jando M."/>
            <person name="Mayilraj S."/>
            <person name="Glavina Del Rio T."/>
            <person name="Nolan M."/>
            <person name="Chen F."/>
            <person name="Lucas S."/>
            <person name="Tice H."/>
            <person name="Cheng J.F."/>
            <person name="Han C."/>
            <person name="Detter J.C."/>
            <person name="Bruce D."/>
            <person name="Goodwin L."/>
            <person name="Chain P."/>
            <person name="Pitluck S."/>
            <person name="Goker M."/>
            <person name="Ovchinikova G."/>
            <person name="Pati A."/>
            <person name="Ivanova N."/>
            <person name="Mavromatis K."/>
            <person name="Chen A."/>
            <person name="Palaniappan K."/>
            <person name="Land M."/>
            <person name="Hauser L."/>
            <person name="Chang Y.J."/>
            <person name="Jeffries C.D."/>
            <person name="Bristow J."/>
            <person name="Eisen J.A."/>
            <person name="Markowitz V."/>
            <person name="Hugenholtz P."/>
            <person name="Kyrpides N.C."/>
            <person name="Klenk H.P."/>
        </authorList>
    </citation>
    <scope>NUCLEOTIDE SEQUENCE [LARGE SCALE GENOMIC DNA]</scope>
    <source>
        <strain evidence="2">DSM 44728 / CIP 108903 / NRRL B-16338 / NBRC 102104 / LLR-40K-21</strain>
    </source>
</reference>
<evidence type="ECO:0000313" key="2">
    <source>
        <dbReference type="Proteomes" id="UP000000844"/>
    </source>
</evidence>
<dbReference type="Proteomes" id="UP000000844">
    <property type="component" value="Chromosome"/>
</dbReference>
<name>D3Q6U4_STANL</name>
<protein>
    <submittedName>
        <fullName evidence="1">Uncharacterized protein</fullName>
    </submittedName>
</protein>
<dbReference type="KEGG" id="sna:Snas_0629"/>
<dbReference type="AlphaFoldDB" id="D3Q6U4"/>